<evidence type="ECO:0000313" key="2">
    <source>
        <dbReference type="Proteomes" id="UP001385951"/>
    </source>
</evidence>
<name>A0AAW0GAS2_9APHY</name>
<protein>
    <submittedName>
        <fullName evidence="1">Uncharacterized protein</fullName>
    </submittedName>
</protein>
<gene>
    <name evidence="1" type="ORF">QCA50_008262</name>
</gene>
<proteinExistence type="predicted"/>
<dbReference type="AlphaFoldDB" id="A0AAW0GAS2"/>
<reference evidence="1 2" key="1">
    <citation type="submission" date="2022-09" db="EMBL/GenBank/DDBJ databases">
        <authorList>
            <person name="Palmer J.M."/>
        </authorList>
    </citation>
    <scope>NUCLEOTIDE SEQUENCE [LARGE SCALE GENOMIC DNA]</scope>
    <source>
        <strain evidence="1 2">DSM 7382</strain>
    </source>
</reference>
<evidence type="ECO:0000313" key="1">
    <source>
        <dbReference type="EMBL" id="KAK7688724.1"/>
    </source>
</evidence>
<dbReference type="Proteomes" id="UP001385951">
    <property type="component" value="Unassembled WGS sequence"/>
</dbReference>
<organism evidence="1 2">
    <name type="scientific">Cerrena zonata</name>
    <dbReference type="NCBI Taxonomy" id="2478898"/>
    <lineage>
        <taxon>Eukaryota</taxon>
        <taxon>Fungi</taxon>
        <taxon>Dikarya</taxon>
        <taxon>Basidiomycota</taxon>
        <taxon>Agaricomycotina</taxon>
        <taxon>Agaricomycetes</taxon>
        <taxon>Polyporales</taxon>
        <taxon>Cerrenaceae</taxon>
        <taxon>Cerrena</taxon>
    </lineage>
</organism>
<dbReference type="EMBL" id="JASBNA010000010">
    <property type="protein sequence ID" value="KAK7688724.1"/>
    <property type="molecule type" value="Genomic_DNA"/>
</dbReference>
<comment type="caution">
    <text evidence="1">The sequence shown here is derived from an EMBL/GenBank/DDBJ whole genome shotgun (WGS) entry which is preliminary data.</text>
</comment>
<keyword evidence="2" id="KW-1185">Reference proteome</keyword>
<accession>A0AAW0GAS2</accession>
<sequence length="107" mass="12271">MILPTTVINDHLIQTIQALRDLVVLLPTQLPLANPDNPLAEHFGPLLHDRIEHPWFPLRRAFLNAFDDNETRAEHLMLVARGEYGIPLVVHIIMMFDYLDGVSIIEK</sequence>